<accession>A0AAW9CEC8</accession>
<name>A0AAW9CEC8_KLUCR</name>
<reference evidence="1" key="1">
    <citation type="journal article" date="2023" name="J Glob Antimicrob Resist">
        <title>Emergence of NDM-1 and KPC-3 carbapenemases in Kluyvera cryocrescens: Investigating genetic heterogeneity and acquisition routes of blaNDM-1 in Enterobacterales species in Portugal.</title>
        <authorList>
            <person name="Loiodice M."/>
            <person name="Ribeiro M."/>
            <person name="Peixe L."/>
            <person name="Novais A."/>
        </authorList>
    </citation>
    <scope>NUCLEOTIDE SEQUENCE</scope>
    <source>
        <strain evidence="1">K629</strain>
    </source>
</reference>
<feature type="non-terminal residue" evidence="1">
    <location>
        <position position="1"/>
    </location>
</feature>
<dbReference type="EMBL" id="JAUEQX010000069">
    <property type="protein sequence ID" value="MDW3780634.1"/>
    <property type="molecule type" value="Genomic_DNA"/>
</dbReference>
<feature type="non-terminal residue" evidence="1">
    <location>
        <position position="93"/>
    </location>
</feature>
<dbReference type="Proteomes" id="UP001276300">
    <property type="component" value="Unassembled WGS sequence"/>
</dbReference>
<gene>
    <name evidence="1" type="ORF">QWU01_28040</name>
</gene>
<comment type="caution">
    <text evidence="1">The sequence shown here is derived from an EMBL/GenBank/DDBJ whole genome shotgun (WGS) entry which is preliminary data.</text>
</comment>
<sequence>FVWFELLTSISWHAKFASGRTSYVAKEIFAITPDSLEFRTIRAFVDGYGQLVEDSNFETRQEKWEATIRHTAAEIADTFQNPEAIVHFVASTL</sequence>
<evidence type="ECO:0000313" key="1">
    <source>
        <dbReference type="EMBL" id="MDW3780634.1"/>
    </source>
</evidence>
<protein>
    <submittedName>
        <fullName evidence="1">Uncharacterized protein</fullName>
    </submittedName>
</protein>
<evidence type="ECO:0000313" key="2">
    <source>
        <dbReference type="Proteomes" id="UP001276300"/>
    </source>
</evidence>
<organism evidence="1 2">
    <name type="scientific">Kluyvera cryocrescens</name>
    <name type="common">Kluyvera citrophila</name>
    <dbReference type="NCBI Taxonomy" id="580"/>
    <lineage>
        <taxon>Bacteria</taxon>
        <taxon>Pseudomonadati</taxon>
        <taxon>Pseudomonadota</taxon>
        <taxon>Gammaproteobacteria</taxon>
        <taxon>Enterobacterales</taxon>
        <taxon>Enterobacteriaceae</taxon>
        <taxon>Kluyvera</taxon>
    </lineage>
</organism>
<dbReference type="AlphaFoldDB" id="A0AAW9CEC8"/>
<dbReference type="RefSeq" id="WP_318243445.1">
    <property type="nucleotide sequence ID" value="NZ_JAUEQX010000069.1"/>
</dbReference>
<proteinExistence type="predicted"/>